<feature type="compositionally biased region" description="Polar residues" evidence="1">
    <location>
        <begin position="131"/>
        <end position="142"/>
    </location>
</feature>
<feature type="region of interest" description="Disordered" evidence="1">
    <location>
        <begin position="1"/>
        <end position="54"/>
    </location>
</feature>
<dbReference type="Gene3D" id="3.30.70.270">
    <property type="match status" value="2"/>
</dbReference>
<evidence type="ECO:0000313" key="3">
    <source>
        <dbReference type="EMBL" id="SPD18359.1"/>
    </source>
</evidence>
<dbReference type="AlphaFoldDB" id="A0A2N9I2X1"/>
<dbReference type="EMBL" id="OIVN01004612">
    <property type="protein sequence ID" value="SPD18359.1"/>
    <property type="molecule type" value="Genomic_DNA"/>
</dbReference>
<dbReference type="InterPro" id="IPR043502">
    <property type="entry name" value="DNA/RNA_pol_sf"/>
</dbReference>
<reference evidence="3" key="1">
    <citation type="submission" date="2018-02" db="EMBL/GenBank/DDBJ databases">
        <authorList>
            <person name="Cohen D.B."/>
            <person name="Kent A.D."/>
        </authorList>
    </citation>
    <scope>NUCLEOTIDE SEQUENCE</scope>
</reference>
<name>A0A2N9I2X1_FAGSY</name>
<dbReference type="Pfam" id="PF00078">
    <property type="entry name" value="RVT_1"/>
    <property type="match status" value="1"/>
</dbReference>
<dbReference type="InterPro" id="IPR053134">
    <property type="entry name" value="RNA-dir_DNA_polymerase"/>
</dbReference>
<protein>
    <recommendedName>
        <fullName evidence="2">Reverse transcriptase domain-containing protein</fullName>
    </recommendedName>
</protein>
<accession>A0A2N9I2X1</accession>
<dbReference type="PANTHER" id="PTHR24559:SF439">
    <property type="entry name" value="RETROTRANSPOSON, UNCLASSIFIED-LIKE PROTEIN"/>
    <property type="match status" value="1"/>
</dbReference>
<feature type="region of interest" description="Disordered" evidence="1">
    <location>
        <begin position="104"/>
        <end position="160"/>
    </location>
</feature>
<feature type="compositionally biased region" description="Basic and acidic residues" evidence="1">
    <location>
        <begin position="148"/>
        <end position="157"/>
    </location>
</feature>
<dbReference type="InterPro" id="IPR043128">
    <property type="entry name" value="Rev_trsase/Diguanyl_cyclase"/>
</dbReference>
<dbReference type="Gene3D" id="3.10.10.10">
    <property type="entry name" value="HIV Type 1 Reverse Transcriptase, subunit A, domain 1"/>
    <property type="match status" value="1"/>
</dbReference>
<feature type="compositionally biased region" description="Basic and acidic residues" evidence="1">
    <location>
        <begin position="1"/>
        <end position="31"/>
    </location>
</feature>
<gene>
    <name evidence="3" type="ORF">FSB_LOCUS46241</name>
</gene>
<dbReference type="InterPro" id="IPR000477">
    <property type="entry name" value="RT_dom"/>
</dbReference>
<dbReference type="CDD" id="cd01647">
    <property type="entry name" value="RT_LTR"/>
    <property type="match status" value="1"/>
</dbReference>
<feature type="domain" description="Reverse transcriptase" evidence="2">
    <location>
        <begin position="501"/>
        <end position="659"/>
    </location>
</feature>
<sequence>MIKELRDEKNSRNHREPPEGEVELNKKDNTVDKSAGGDEPPQRPPYLAGLLNQPYPNKYEVPTFTQYDGRKGNATEHVSKFLDAMGPHAGNGNLCLREFSKSLTDRSPGCCKRRGRLPSPLKPQVEKPKRSGQQVLAVSTQPDTKRKRQEDKPREELPPIPCTEQEMHAILDKWIADGLIRPAERPPTEEQKKHERYCRLHQYVHHPTIECRTLRKMFQTKIKDETLELSKPQQEVQRNPLPQHERGATAVVIHGNVADLDMDKEEIVPSESTIMALQKSPKFRSLFDQLGLGAEARKMATGALVSIAAESGAQCSSLNLIPVSTLQAANISRRKVQGTPMEVIDFGGAAEYTIGHIQLALKGLTAFRKEDPNKKLGRAIPSCCAIQEAVRNPDEGSMEEPREEVDYQPSLAAKDLEVINLSDNPETQRPISISVSLSAGEKTSLVKLLKEYQDVFIWQYDQMPGLDPGLVAHALNVEPGNKARFVKPIQHPQWLSNIVPVKKKNGQIRCCVDFRNLNKAYPKDEFPLPSMDVLIDSAAGHEMFSFMDGFSGYNQIRMSPKDAEKTAFRTPIGNFYYTVMPFGLKNTGATYQRTMTTIFHDMMHREIEDYVDDVVVKSKTREGHLETLRKVLERCRVFKLRMNPLKCAFGVSAGKFLGFLVHKQGIDVDPAKSTAIATMKPPTNVKQLKSFLRRLSYIRRFIPGLALLTSSFSHLLKKNMPFVWSQECQKAFETLKQIMSKLPTVCAPVMGKPLKLYLASNNQAIGALIAQDDEQR</sequence>
<dbReference type="SUPFAM" id="SSF56672">
    <property type="entry name" value="DNA/RNA polymerases"/>
    <property type="match status" value="1"/>
</dbReference>
<organism evidence="3">
    <name type="scientific">Fagus sylvatica</name>
    <name type="common">Beechnut</name>
    <dbReference type="NCBI Taxonomy" id="28930"/>
    <lineage>
        <taxon>Eukaryota</taxon>
        <taxon>Viridiplantae</taxon>
        <taxon>Streptophyta</taxon>
        <taxon>Embryophyta</taxon>
        <taxon>Tracheophyta</taxon>
        <taxon>Spermatophyta</taxon>
        <taxon>Magnoliopsida</taxon>
        <taxon>eudicotyledons</taxon>
        <taxon>Gunneridae</taxon>
        <taxon>Pentapetalae</taxon>
        <taxon>rosids</taxon>
        <taxon>fabids</taxon>
        <taxon>Fagales</taxon>
        <taxon>Fagaceae</taxon>
        <taxon>Fagus</taxon>
    </lineage>
</organism>
<proteinExistence type="predicted"/>
<evidence type="ECO:0000259" key="2">
    <source>
        <dbReference type="Pfam" id="PF00078"/>
    </source>
</evidence>
<evidence type="ECO:0000256" key="1">
    <source>
        <dbReference type="SAM" id="MobiDB-lite"/>
    </source>
</evidence>
<dbReference type="PANTHER" id="PTHR24559">
    <property type="entry name" value="TRANSPOSON TY3-I GAG-POL POLYPROTEIN"/>
    <property type="match status" value="1"/>
</dbReference>